<keyword evidence="4" id="KW-0547">Nucleotide-binding</keyword>
<dbReference type="PROSITE" id="PS00211">
    <property type="entry name" value="ABC_TRANSPORTER_1"/>
    <property type="match status" value="1"/>
</dbReference>
<evidence type="ECO:0000256" key="5">
    <source>
        <dbReference type="ARBA" id="ARBA00022840"/>
    </source>
</evidence>
<comment type="subcellular location">
    <subcellularLocation>
        <location evidence="1">Cell membrane</location>
        <topology evidence="1">Peripheral membrane protein</topology>
    </subcellularLocation>
</comment>
<dbReference type="GO" id="GO:1901238">
    <property type="term" value="F:ABC-type tungstate transporter activity"/>
    <property type="evidence" value="ECO:0007669"/>
    <property type="project" value="UniProtKB-EC"/>
</dbReference>
<evidence type="ECO:0000256" key="7">
    <source>
        <dbReference type="ARBA" id="ARBA00038781"/>
    </source>
</evidence>
<dbReference type="AlphaFoldDB" id="A0AAV3S594"/>
<evidence type="ECO:0000256" key="9">
    <source>
        <dbReference type="ARBA" id="ARBA00041133"/>
    </source>
</evidence>
<dbReference type="EMBL" id="BAAABL010000029">
    <property type="protein sequence ID" value="GAA0294200.1"/>
    <property type="molecule type" value="Genomic_DNA"/>
</dbReference>
<feature type="domain" description="ABC transporter" evidence="12">
    <location>
        <begin position="3"/>
        <end position="233"/>
    </location>
</feature>
<comment type="similarity">
    <text evidence="6">Belongs to the ABC transporter superfamily. Sulfate/tungstate importer (TC 3.A.1.6) family.</text>
</comment>
<dbReference type="SUPFAM" id="SSF52540">
    <property type="entry name" value="P-loop containing nucleoside triphosphate hydrolases"/>
    <property type="match status" value="1"/>
</dbReference>
<dbReference type="InterPro" id="IPR003439">
    <property type="entry name" value="ABC_transporter-like_ATP-bd"/>
</dbReference>
<dbReference type="PROSITE" id="PS50893">
    <property type="entry name" value="ABC_TRANSPORTER_2"/>
    <property type="match status" value="1"/>
</dbReference>
<keyword evidence="14" id="KW-1185">Reference proteome</keyword>
<comment type="catalytic activity">
    <reaction evidence="10">
        <text>tungstate(in) + ATP + H2O = tungstate(out) + ADP + phosphate + H(+)</text>
        <dbReference type="Rhea" id="RHEA:35027"/>
        <dbReference type="ChEBI" id="CHEBI:15377"/>
        <dbReference type="ChEBI" id="CHEBI:15378"/>
        <dbReference type="ChEBI" id="CHEBI:30616"/>
        <dbReference type="ChEBI" id="CHEBI:43474"/>
        <dbReference type="ChEBI" id="CHEBI:46502"/>
        <dbReference type="ChEBI" id="CHEBI:456216"/>
        <dbReference type="EC" id="7.3.2.6"/>
    </reaction>
</comment>
<organism evidence="13 14">
    <name type="scientific">Halarchaeum salinum</name>
    <dbReference type="NCBI Taxonomy" id="489912"/>
    <lineage>
        <taxon>Archaea</taxon>
        <taxon>Methanobacteriati</taxon>
        <taxon>Methanobacteriota</taxon>
        <taxon>Stenosarchaea group</taxon>
        <taxon>Halobacteria</taxon>
        <taxon>Halobacteriales</taxon>
        <taxon>Halobacteriaceae</taxon>
    </lineage>
</organism>
<evidence type="ECO:0000256" key="11">
    <source>
        <dbReference type="ARBA" id="ARBA00057369"/>
    </source>
</evidence>
<reference evidence="13 14" key="1">
    <citation type="journal article" date="2019" name="Int. J. Syst. Evol. Microbiol.">
        <title>The Global Catalogue of Microorganisms (GCM) 10K type strain sequencing project: providing services to taxonomists for standard genome sequencing and annotation.</title>
        <authorList>
            <consortium name="The Broad Institute Genomics Platform"/>
            <consortium name="The Broad Institute Genome Sequencing Center for Infectious Disease"/>
            <person name="Wu L."/>
            <person name="Ma J."/>
        </authorList>
    </citation>
    <scope>NUCLEOTIDE SEQUENCE [LARGE SCALE GENOMIC DNA]</scope>
    <source>
        <strain evidence="13 14">JCM 16330</strain>
    </source>
</reference>
<dbReference type="Proteomes" id="UP001500837">
    <property type="component" value="Unassembled WGS sequence"/>
</dbReference>
<evidence type="ECO:0000256" key="1">
    <source>
        <dbReference type="ARBA" id="ARBA00004202"/>
    </source>
</evidence>
<dbReference type="Gene3D" id="3.40.50.300">
    <property type="entry name" value="P-loop containing nucleotide triphosphate hydrolases"/>
    <property type="match status" value="1"/>
</dbReference>
<dbReference type="InterPro" id="IPR027417">
    <property type="entry name" value="P-loop_NTPase"/>
</dbReference>
<evidence type="ECO:0000256" key="6">
    <source>
        <dbReference type="ARBA" id="ARBA00038307"/>
    </source>
</evidence>
<keyword evidence="3" id="KW-0500">Molybdenum</keyword>
<dbReference type="InterPro" id="IPR008995">
    <property type="entry name" value="Mo/tungstate-bd_C_term_dom"/>
</dbReference>
<evidence type="ECO:0000259" key="12">
    <source>
        <dbReference type="PROSITE" id="PS50893"/>
    </source>
</evidence>
<dbReference type="EC" id="7.3.2.6" evidence="8"/>
<comment type="subunit">
    <text evidence="7">The complex is composed of two ATP-binding proteins (WtpC), two transmembrane proteins (WtpB) and a solute-binding protein (WtpA).</text>
</comment>
<dbReference type="SUPFAM" id="SSF50331">
    <property type="entry name" value="MOP-like"/>
    <property type="match status" value="1"/>
</dbReference>
<evidence type="ECO:0000256" key="8">
    <source>
        <dbReference type="ARBA" id="ARBA00039025"/>
    </source>
</evidence>
<dbReference type="Gene3D" id="2.40.50.100">
    <property type="match status" value="1"/>
</dbReference>
<protein>
    <recommendedName>
        <fullName evidence="9">Molybdate/tungstate import ATP-binding protein WtpC</fullName>
        <ecNumber evidence="8">7.3.2.6</ecNumber>
    </recommendedName>
</protein>
<comment type="caution">
    <text evidence="13">The sequence shown here is derived from an EMBL/GenBank/DDBJ whole genome shotgun (WGS) entry which is preliminary data.</text>
</comment>
<dbReference type="InterPro" id="IPR003593">
    <property type="entry name" value="AAA+_ATPase"/>
</dbReference>
<dbReference type="GO" id="GO:0005524">
    <property type="term" value="F:ATP binding"/>
    <property type="evidence" value="ECO:0007669"/>
    <property type="project" value="UniProtKB-KW"/>
</dbReference>
<accession>A0AAV3S594</accession>
<evidence type="ECO:0000256" key="10">
    <source>
        <dbReference type="ARBA" id="ARBA00047936"/>
    </source>
</evidence>
<dbReference type="InterPro" id="IPR050093">
    <property type="entry name" value="ABC_SmlMolc_Importer"/>
</dbReference>
<gene>
    <name evidence="13" type="ORF">GCM10009066_05890</name>
</gene>
<name>A0AAV3S594_9EURY</name>
<sequence>MSLELDGVERAYGDATALRGIDLTVRDGEFFTLVGPSGCGKTTTLRCIAGLEAPDAGAVRFDGTDVSGVPPEKRNVGVVFQEYALFPTMTVRENVAYGLQFDPPEGGSVDTRVDEMLALVDLGEMGERNPDALSGGQRQRVALARALAPAPDVLLLDEPLSALDARLRDELRLELKRVQRELGVTTVYVTHDQAEALAVSDRLAVLHDGRVEQDGEPESVYESPETRFVAEFLGENNCLDGRAVGGETGGSTVHVGSEAFDVHGDYRGPVTCCVRPESLDVNATHNRFEARVTDAEFLGDAYRVHFDWNGRPLVARLNDAPTGRVTLGFDPVDAVVLERRGSDSGRDADSE</sequence>
<proteinExistence type="inferred from homology"/>
<keyword evidence="2" id="KW-0813">Transport</keyword>
<evidence type="ECO:0000256" key="2">
    <source>
        <dbReference type="ARBA" id="ARBA00022448"/>
    </source>
</evidence>
<dbReference type="InterPro" id="IPR013611">
    <property type="entry name" value="Transp-assoc_OB_typ2"/>
</dbReference>
<evidence type="ECO:0000313" key="14">
    <source>
        <dbReference type="Proteomes" id="UP001500837"/>
    </source>
</evidence>
<evidence type="ECO:0000256" key="4">
    <source>
        <dbReference type="ARBA" id="ARBA00022741"/>
    </source>
</evidence>
<dbReference type="SMART" id="SM00382">
    <property type="entry name" value="AAA"/>
    <property type="match status" value="1"/>
</dbReference>
<keyword evidence="5 13" id="KW-0067">ATP-binding</keyword>
<comment type="function">
    <text evidence="11">Part of the ABC transporter complex WtpABC involved in molybdate/tungstate import. Responsible for energy coupling to the transport system.</text>
</comment>
<dbReference type="GO" id="GO:0016887">
    <property type="term" value="F:ATP hydrolysis activity"/>
    <property type="evidence" value="ECO:0007669"/>
    <property type="project" value="InterPro"/>
</dbReference>
<dbReference type="Pfam" id="PF00005">
    <property type="entry name" value="ABC_tran"/>
    <property type="match status" value="1"/>
</dbReference>
<dbReference type="PANTHER" id="PTHR42781">
    <property type="entry name" value="SPERMIDINE/PUTRESCINE IMPORT ATP-BINDING PROTEIN POTA"/>
    <property type="match status" value="1"/>
</dbReference>
<dbReference type="GO" id="GO:0043190">
    <property type="term" value="C:ATP-binding cassette (ABC) transporter complex"/>
    <property type="evidence" value="ECO:0007669"/>
    <property type="project" value="InterPro"/>
</dbReference>
<dbReference type="InterPro" id="IPR017871">
    <property type="entry name" value="ABC_transporter-like_CS"/>
</dbReference>
<evidence type="ECO:0000313" key="13">
    <source>
        <dbReference type="EMBL" id="GAA0294200.1"/>
    </source>
</evidence>
<dbReference type="FunFam" id="3.40.50.300:FF:000425">
    <property type="entry name" value="Probable ABC transporter, ATP-binding subunit"/>
    <property type="match status" value="1"/>
</dbReference>
<dbReference type="Pfam" id="PF08402">
    <property type="entry name" value="TOBE_2"/>
    <property type="match status" value="1"/>
</dbReference>
<dbReference type="PANTHER" id="PTHR42781:SF4">
    <property type="entry name" value="SPERMIDINE_PUTRESCINE IMPORT ATP-BINDING PROTEIN POTA"/>
    <property type="match status" value="1"/>
</dbReference>
<evidence type="ECO:0000256" key="3">
    <source>
        <dbReference type="ARBA" id="ARBA00022505"/>
    </source>
</evidence>